<evidence type="ECO:0000256" key="1">
    <source>
        <dbReference type="SAM" id="MobiDB-lite"/>
    </source>
</evidence>
<feature type="region of interest" description="Disordered" evidence="1">
    <location>
        <begin position="123"/>
        <end position="170"/>
    </location>
</feature>
<evidence type="ECO:0000313" key="2">
    <source>
        <dbReference type="EMBL" id="KAJ9566880.1"/>
    </source>
</evidence>
<keyword evidence="3" id="KW-1185">Reference proteome</keyword>
<reference evidence="2" key="1">
    <citation type="submission" date="2023-03" db="EMBL/GenBank/DDBJ databases">
        <title>Chromosome-scale reference genome and RAD-based genetic map of yellow starthistle (Centaurea solstitialis) reveal putative structural variation and QTLs associated with invader traits.</title>
        <authorList>
            <person name="Reatini B."/>
            <person name="Cang F.A."/>
            <person name="Jiang Q."/>
            <person name="Mckibben M.T.W."/>
            <person name="Barker M.S."/>
            <person name="Rieseberg L.H."/>
            <person name="Dlugosch K.M."/>
        </authorList>
    </citation>
    <scope>NUCLEOTIDE SEQUENCE</scope>
    <source>
        <strain evidence="2">CAN-66</strain>
        <tissue evidence="2">Leaf</tissue>
    </source>
</reference>
<dbReference type="EMBL" id="JARYMX010000001">
    <property type="protein sequence ID" value="KAJ9566880.1"/>
    <property type="molecule type" value="Genomic_DNA"/>
</dbReference>
<protein>
    <submittedName>
        <fullName evidence="2">Uncharacterized protein</fullName>
    </submittedName>
</protein>
<name>A0AA38TTR3_9ASTR</name>
<proteinExistence type="predicted"/>
<dbReference type="Proteomes" id="UP001172457">
    <property type="component" value="Chromosome 1"/>
</dbReference>
<organism evidence="2 3">
    <name type="scientific">Centaurea solstitialis</name>
    <name type="common">yellow star-thistle</name>
    <dbReference type="NCBI Taxonomy" id="347529"/>
    <lineage>
        <taxon>Eukaryota</taxon>
        <taxon>Viridiplantae</taxon>
        <taxon>Streptophyta</taxon>
        <taxon>Embryophyta</taxon>
        <taxon>Tracheophyta</taxon>
        <taxon>Spermatophyta</taxon>
        <taxon>Magnoliopsida</taxon>
        <taxon>eudicotyledons</taxon>
        <taxon>Gunneridae</taxon>
        <taxon>Pentapetalae</taxon>
        <taxon>asterids</taxon>
        <taxon>campanulids</taxon>
        <taxon>Asterales</taxon>
        <taxon>Asteraceae</taxon>
        <taxon>Carduoideae</taxon>
        <taxon>Cardueae</taxon>
        <taxon>Centaureinae</taxon>
        <taxon>Centaurea</taxon>
    </lineage>
</organism>
<gene>
    <name evidence="2" type="ORF">OSB04_002846</name>
</gene>
<comment type="caution">
    <text evidence="2">The sequence shown here is derived from an EMBL/GenBank/DDBJ whole genome shotgun (WGS) entry which is preliminary data.</text>
</comment>
<feature type="compositionally biased region" description="Basic and acidic residues" evidence="1">
    <location>
        <begin position="123"/>
        <end position="134"/>
    </location>
</feature>
<evidence type="ECO:0000313" key="3">
    <source>
        <dbReference type="Proteomes" id="UP001172457"/>
    </source>
</evidence>
<accession>A0AA38TTR3</accession>
<sequence length="170" mass="18557">MKFVLRSIYSGDETGSSSIEVDCADGLKVWIPRVGDDLKPVVGQLFESLDKGIEIYKKCASRLGFDVRLSCVKTNALLDIVLSAIIFLMIITQFDTVDCRKLQPTTATTIATAAMKTAKEVKQVHEEKSVRNTEIRVSSGKKTKDGSFPSREMASAFTLASGPSRRGPGH</sequence>
<dbReference type="AlphaFoldDB" id="A0AA38TTR3"/>